<protein>
    <recommendedName>
        <fullName evidence="4">AMP-dependent synthetase/ligase domain-containing protein</fullName>
    </recommendedName>
</protein>
<evidence type="ECO:0000259" key="4">
    <source>
        <dbReference type="Pfam" id="PF00501"/>
    </source>
</evidence>
<dbReference type="Gene3D" id="3.40.50.12780">
    <property type="entry name" value="N-terminal domain of ligase-like"/>
    <property type="match status" value="1"/>
</dbReference>
<dbReference type="InterPro" id="IPR042099">
    <property type="entry name" value="ANL_N_sf"/>
</dbReference>
<dbReference type="PANTHER" id="PTHR43272:SF33">
    <property type="entry name" value="AMP-BINDING DOMAIN-CONTAINING PROTEIN-RELATED"/>
    <property type="match status" value="1"/>
</dbReference>
<feature type="domain" description="AMP-dependent synthetase/ligase" evidence="4">
    <location>
        <begin position="18"/>
        <end position="407"/>
    </location>
</feature>
<keyword evidence="6" id="KW-1185">Reference proteome</keyword>
<dbReference type="Gene3D" id="3.30.300.30">
    <property type="match status" value="1"/>
</dbReference>
<evidence type="ECO:0000256" key="2">
    <source>
        <dbReference type="ARBA" id="ARBA00022840"/>
    </source>
</evidence>
<dbReference type="InterPro" id="IPR020845">
    <property type="entry name" value="AMP-binding_CS"/>
</dbReference>
<comment type="caution">
    <text evidence="5">The sequence shown here is derived from an EMBL/GenBank/DDBJ whole genome shotgun (WGS) entry which is preliminary data.</text>
</comment>
<dbReference type="SUPFAM" id="SSF56801">
    <property type="entry name" value="Acetyl-CoA synthetase-like"/>
    <property type="match status" value="1"/>
</dbReference>
<dbReference type="Proteomes" id="UP000263486">
    <property type="component" value="Unassembled WGS sequence"/>
</dbReference>
<dbReference type="PANTHER" id="PTHR43272">
    <property type="entry name" value="LONG-CHAIN-FATTY-ACID--COA LIGASE"/>
    <property type="match status" value="1"/>
</dbReference>
<organism evidence="5 6">
    <name type="scientific">Psychrilyobacter piezotolerans</name>
    <dbReference type="NCBI Taxonomy" id="2293438"/>
    <lineage>
        <taxon>Bacteria</taxon>
        <taxon>Fusobacteriati</taxon>
        <taxon>Fusobacteriota</taxon>
        <taxon>Fusobacteriia</taxon>
        <taxon>Fusobacteriales</taxon>
        <taxon>Fusobacteriaceae</taxon>
        <taxon>Psychrilyobacter</taxon>
    </lineage>
</organism>
<keyword evidence="1" id="KW-0547">Nucleotide-binding</keyword>
<keyword evidence="2" id="KW-0067">ATP-binding</keyword>
<evidence type="ECO:0000313" key="6">
    <source>
        <dbReference type="Proteomes" id="UP000263486"/>
    </source>
</evidence>
<evidence type="ECO:0000313" key="5">
    <source>
        <dbReference type="EMBL" id="REI42894.1"/>
    </source>
</evidence>
<evidence type="ECO:0000256" key="1">
    <source>
        <dbReference type="ARBA" id="ARBA00022741"/>
    </source>
</evidence>
<dbReference type="EMBL" id="QUAJ01000002">
    <property type="protein sequence ID" value="REI42894.1"/>
    <property type="molecule type" value="Genomic_DNA"/>
</dbReference>
<reference evidence="5 6" key="1">
    <citation type="submission" date="2018-08" db="EMBL/GenBank/DDBJ databases">
        <title>Draft genome sequence of Psychrilyobacter sp. strain SD5 isolated from Black Sea water.</title>
        <authorList>
            <person name="Yadav S."/>
            <person name="Villanueva L."/>
            <person name="Damste J.S.S."/>
        </authorList>
    </citation>
    <scope>NUCLEOTIDE SEQUENCE [LARGE SCALE GENOMIC DNA]</scope>
    <source>
        <strain evidence="5 6">SD5</strain>
    </source>
</reference>
<sequence length="573" mass="64539">MKTLKECILKAREKYKKGIFVKSTLRNYTYDEIIEKVLKWAGYLTKIGIKKGDRIGIITPKSVEQLKSLYAVWMAGGIVVPINENSREAELKFILEDATPKVILTISSLEEKIKNIYPEARIVLLEKLDELSKGSIYREECETNSEDTGALIYTSGSTGNPKGVMLTHKNLVSNGKSIVNIKKLTTDDCLYSILPYWHSFSLAVEVIGSISSGSSLGFTENSKNFVGNIPLFNPTIILAVPRILEIIKGSIEKQVKNAGAESLKSYEKLLQVAPFVKGDRFDFIPNEEYRQIYDILDKKLLVKIRSVFGENLKEFISGGAALDINLQRYFGYLGIPVMQGYGLSEATPVVSVDSLEDYCYGSSGNLLEWLTDQPFGDFTFLDELGNRGKDLKGELLLKGSCVMKGYWNHRDESAKVIKDGWLHTGDTGYYKGRKLYISGRKTNMIVLKGGENIHPEFIENELKKSDFIDDVMVIGDGCKNLYACLTVPENYDGVHEGELNILLKSEVKRLTSHLVPYQKPKDILLVSRFTVEDETYTGTMKVRRHMVNKREGKKIHRFLEEAGEKTDSGDFKN</sequence>
<name>A0ABX9KK81_9FUSO</name>
<dbReference type="InterPro" id="IPR000873">
    <property type="entry name" value="AMP-dep_synth/lig_dom"/>
</dbReference>
<evidence type="ECO:0000256" key="3">
    <source>
        <dbReference type="ARBA" id="ARBA00024484"/>
    </source>
</evidence>
<comment type="catalytic activity">
    <reaction evidence="3">
        <text>a long-chain fatty acid + ATP + CoA = a long-chain fatty acyl-CoA + AMP + diphosphate</text>
        <dbReference type="Rhea" id="RHEA:15421"/>
        <dbReference type="ChEBI" id="CHEBI:30616"/>
        <dbReference type="ChEBI" id="CHEBI:33019"/>
        <dbReference type="ChEBI" id="CHEBI:57287"/>
        <dbReference type="ChEBI" id="CHEBI:57560"/>
        <dbReference type="ChEBI" id="CHEBI:83139"/>
        <dbReference type="ChEBI" id="CHEBI:456215"/>
        <dbReference type="EC" id="6.2.1.3"/>
    </reaction>
    <physiologicalReaction direction="left-to-right" evidence="3">
        <dbReference type="Rhea" id="RHEA:15422"/>
    </physiologicalReaction>
</comment>
<proteinExistence type="predicted"/>
<dbReference type="RefSeq" id="WP_114641126.1">
    <property type="nucleotide sequence ID" value="NZ_JAACIO010000002.1"/>
</dbReference>
<dbReference type="InterPro" id="IPR045851">
    <property type="entry name" value="AMP-bd_C_sf"/>
</dbReference>
<dbReference type="Pfam" id="PF00501">
    <property type="entry name" value="AMP-binding"/>
    <property type="match status" value="1"/>
</dbReference>
<dbReference type="PROSITE" id="PS00455">
    <property type="entry name" value="AMP_BINDING"/>
    <property type="match status" value="1"/>
</dbReference>
<accession>A0ABX9KK81</accession>
<gene>
    <name evidence="5" type="ORF">DYH56_01735</name>
</gene>